<sequence>MGIFHAVFSGCSGFGLACYYSLWLNFPHWKVDSNEFLLPDFEEASIFHVSQLPLNIFEADGNDPWSKFQVGNLLSWVDSNGVLYV</sequence>
<reference evidence="1" key="1">
    <citation type="submission" date="2021-03" db="UniProtKB">
        <authorList>
            <consortium name="EnsemblPlants"/>
        </authorList>
    </citation>
    <scope>IDENTIFICATION</scope>
</reference>
<dbReference type="Proteomes" id="UP000596661">
    <property type="component" value="Unassembled WGS sequence"/>
</dbReference>
<name>A0A803R9X1_CANSA</name>
<evidence type="ECO:0000313" key="2">
    <source>
        <dbReference type="Proteomes" id="UP000596661"/>
    </source>
</evidence>
<protein>
    <submittedName>
        <fullName evidence="1">Uncharacterized protein</fullName>
    </submittedName>
</protein>
<accession>A0A803R9X1</accession>
<dbReference type="Gene3D" id="3.40.50.2000">
    <property type="entry name" value="Glycogen Phosphorylase B"/>
    <property type="match status" value="1"/>
</dbReference>
<keyword evidence="2" id="KW-1185">Reference proteome</keyword>
<dbReference type="Gramene" id="novel_model_6856_5bd9a17a">
    <property type="protein sequence ID" value="cds.novel_model_6856_5bd9a17a"/>
    <property type="gene ID" value="novel_gene_3619_5bd9a17a"/>
</dbReference>
<evidence type="ECO:0000313" key="1">
    <source>
        <dbReference type="EnsemblPlants" id="cds.novel_model_6856_5bd9a17a"/>
    </source>
</evidence>
<dbReference type="EnsemblPlants" id="novel_model_6856_5bd9a17a">
    <property type="protein sequence ID" value="cds.novel_model_6856_5bd9a17a"/>
    <property type="gene ID" value="novel_gene_3619_5bd9a17a"/>
</dbReference>
<dbReference type="EMBL" id="UZAU01000806">
    <property type="status" value="NOT_ANNOTATED_CDS"/>
    <property type="molecule type" value="Genomic_DNA"/>
</dbReference>
<proteinExistence type="predicted"/>
<dbReference type="AlphaFoldDB" id="A0A803R9X1"/>
<organism evidence="1 2">
    <name type="scientific">Cannabis sativa</name>
    <name type="common">Hemp</name>
    <name type="synonym">Marijuana</name>
    <dbReference type="NCBI Taxonomy" id="3483"/>
    <lineage>
        <taxon>Eukaryota</taxon>
        <taxon>Viridiplantae</taxon>
        <taxon>Streptophyta</taxon>
        <taxon>Embryophyta</taxon>
        <taxon>Tracheophyta</taxon>
        <taxon>Spermatophyta</taxon>
        <taxon>Magnoliopsida</taxon>
        <taxon>eudicotyledons</taxon>
        <taxon>Gunneridae</taxon>
        <taxon>Pentapetalae</taxon>
        <taxon>rosids</taxon>
        <taxon>fabids</taxon>
        <taxon>Rosales</taxon>
        <taxon>Cannabaceae</taxon>
        <taxon>Cannabis</taxon>
    </lineage>
</organism>